<reference evidence="6 7" key="1">
    <citation type="submission" date="2015-08" db="EMBL/GenBank/DDBJ databases">
        <title>Investigation of the bacterial diversity of lava forest soil.</title>
        <authorList>
            <person name="Lee J.S."/>
        </authorList>
    </citation>
    <scope>NUCLEOTIDE SEQUENCE [LARGE SCALE GENOMIC DNA]</scope>
    <source>
        <strain evidence="6 7">GJW-30</strain>
    </source>
</reference>
<dbReference type="InterPro" id="IPR011701">
    <property type="entry name" value="MFS"/>
</dbReference>
<evidence type="ECO:0000256" key="3">
    <source>
        <dbReference type="ARBA" id="ARBA00023136"/>
    </source>
</evidence>
<name>A0A0S3PZL9_9BRAD</name>
<feature type="transmembrane region" description="Helical" evidence="4">
    <location>
        <begin position="169"/>
        <end position="188"/>
    </location>
</feature>
<organism evidence="6 7">
    <name type="scientific">Variibacter gotjawalensis</name>
    <dbReference type="NCBI Taxonomy" id="1333996"/>
    <lineage>
        <taxon>Bacteria</taxon>
        <taxon>Pseudomonadati</taxon>
        <taxon>Pseudomonadota</taxon>
        <taxon>Alphaproteobacteria</taxon>
        <taxon>Hyphomicrobiales</taxon>
        <taxon>Nitrobacteraceae</taxon>
        <taxon>Variibacter</taxon>
    </lineage>
</organism>
<dbReference type="Pfam" id="PF07690">
    <property type="entry name" value="MFS_1"/>
    <property type="match status" value="1"/>
</dbReference>
<dbReference type="OrthoDB" id="146345at2"/>
<dbReference type="InterPro" id="IPR050327">
    <property type="entry name" value="Proton-linked_MCT"/>
</dbReference>
<evidence type="ECO:0000256" key="1">
    <source>
        <dbReference type="ARBA" id="ARBA00022692"/>
    </source>
</evidence>
<feature type="transmembrane region" description="Helical" evidence="4">
    <location>
        <begin position="384"/>
        <end position="403"/>
    </location>
</feature>
<keyword evidence="1 4" id="KW-0812">Transmembrane</keyword>
<feature type="transmembrane region" description="Helical" evidence="4">
    <location>
        <begin position="294"/>
        <end position="314"/>
    </location>
</feature>
<feature type="transmembrane region" description="Helical" evidence="4">
    <location>
        <begin position="137"/>
        <end position="157"/>
    </location>
</feature>
<dbReference type="Gene3D" id="1.20.1250.20">
    <property type="entry name" value="MFS general substrate transporter like domains"/>
    <property type="match status" value="2"/>
</dbReference>
<gene>
    <name evidence="6" type="primary">oxlT</name>
    <name evidence="6" type="ORF">GJW-30_1_03955</name>
</gene>
<evidence type="ECO:0000256" key="4">
    <source>
        <dbReference type="SAM" id="Phobius"/>
    </source>
</evidence>
<keyword evidence="7" id="KW-1185">Reference proteome</keyword>
<sequence length="419" mass="44431">MTRMTKQRSFWVPVLCGAAILTIGMGARQSFGIFQKPISESLGVGREVWSFGNALAMLLMGALAPFAGNMADRFGSAKTVAVGGLVYVAGMATIAFASGSTLLILGNLIAGFGLAAAGMGPIFGAVSRQTPPEKRSLALGITTAGGSFGQFAIVPLASVLQAKFGDWHFTMWVLTFLSIIMIPLAIGIREPNRAAPAVGAPIPQGTKEALTEAYGTRGYILLIIGFFVCGFHVAFIGLHLPAYIADNAIGMSFFGRPITPLELGGWAIGLVGLFNLAGALIWGALGAKHSKKDLLALLYFLRAVGFIIFLVLPLSWMSVLIFSATLGFLWLGTVPLTSGLVGYMFGQTHMAMLWGIVFFSHQIGSFLGGWGAGRLYDIQGNYDAMWWISVGLGLFAAAIHWFIREEPVPRLRAAATAAA</sequence>
<dbReference type="EMBL" id="AP014946">
    <property type="protein sequence ID" value="BAT61398.1"/>
    <property type="molecule type" value="Genomic_DNA"/>
</dbReference>
<dbReference type="AlphaFoldDB" id="A0A0S3PZL9"/>
<evidence type="ECO:0000313" key="7">
    <source>
        <dbReference type="Proteomes" id="UP000236884"/>
    </source>
</evidence>
<protein>
    <submittedName>
        <fullName evidence="6">Oxalate:formate antiporter</fullName>
    </submittedName>
</protein>
<dbReference type="Proteomes" id="UP000236884">
    <property type="component" value="Chromosome"/>
</dbReference>
<feature type="transmembrane region" description="Helical" evidence="4">
    <location>
        <begin position="104"/>
        <end position="125"/>
    </location>
</feature>
<keyword evidence="3 4" id="KW-0472">Membrane</keyword>
<dbReference type="PROSITE" id="PS50850">
    <property type="entry name" value="MFS"/>
    <property type="match status" value="1"/>
</dbReference>
<keyword evidence="2 4" id="KW-1133">Transmembrane helix</keyword>
<dbReference type="PANTHER" id="PTHR11360">
    <property type="entry name" value="MONOCARBOXYLATE TRANSPORTER"/>
    <property type="match status" value="1"/>
</dbReference>
<feature type="transmembrane region" description="Helical" evidence="4">
    <location>
        <begin position="320"/>
        <end position="345"/>
    </location>
</feature>
<feature type="domain" description="Major facilitator superfamily (MFS) profile" evidence="5">
    <location>
        <begin position="1"/>
        <end position="408"/>
    </location>
</feature>
<dbReference type="InterPro" id="IPR020846">
    <property type="entry name" value="MFS_dom"/>
</dbReference>
<feature type="transmembrane region" description="Helical" evidence="4">
    <location>
        <begin position="352"/>
        <end position="372"/>
    </location>
</feature>
<proteinExistence type="predicted"/>
<dbReference type="InterPro" id="IPR036259">
    <property type="entry name" value="MFS_trans_sf"/>
</dbReference>
<feature type="transmembrane region" description="Helical" evidence="4">
    <location>
        <begin position="219"/>
        <end position="244"/>
    </location>
</feature>
<evidence type="ECO:0000256" key="2">
    <source>
        <dbReference type="ARBA" id="ARBA00022989"/>
    </source>
</evidence>
<evidence type="ECO:0000259" key="5">
    <source>
        <dbReference type="PROSITE" id="PS50850"/>
    </source>
</evidence>
<dbReference type="PANTHER" id="PTHR11360:SF284">
    <property type="entry name" value="EG:103B4.3 PROTEIN-RELATED"/>
    <property type="match status" value="1"/>
</dbReference>
<accession>A0A0S3PZL9</accession>
<dbReference type="KEGG" id="vgo:GJW-30_1_03955"/>
<feature type="transmembrane region" description="Helical" evidence="4">
    <location>
        <begin position="48"/>
        <end position="67"/>
    </location>
</feature>
<dbReference type="GO" id="GO:0022857">
    <property type="term" value="F:transmembrane transporter activity"/>
    <property type="evidence" value="ECO:0007669"/>
    <property type="project" value="InterPro"/>
</dbReference>
<feature type="transmembrane region" description="Helical" evidence="4">
    <location>
        <begin position="79"/>
        <end position="98"/>
    </location>
</feature>
<dbReference type="CDD" id="cd17355">
    <property type="entry name" value="MFS_YcxA_like"/>
    <property type="match status" value="1"/>
</dbReference>
<evidence type="ECO:0000313" key="6">
    <source>
        <dbReference type="EMBL" id="BAT61398.1"/>
    </source>
</evidence>
<feature type="transmembrane region" description="Helical" evidence="4">
    <location>
        <begin position="264"/>
        <end position="287"/>
    </location>
</feature>
<dbReference type="SUPFAM" id="SSF103473">
    <property type="entry name" value="MFS general substrate transporter"/>
    <property type="match status" value="1"/>
</dbReference>